<dbReference type="Proteomes" id="UP000218209">
    <property type="component" value="Unassembled WGS sequence"/>
</dbReference>
<organism evidence="1 2">
    <name type="scientific">Porphyra umbilicalis</name>
    <name type="common">Purple laver</name>
    <name type="synonym">Red alga</name>
    <dbReference type="NCBI Taxonomy" id="2786"/>
    <lineage>
        <taxon>Eukaryota</taxon>
        <taxon>Rhodophyta</taxon>
        <taxon>Bangiophyceae</taxon>
        <taxon>Bangiales</taxon>
        <taxon>Bangiaceae</taxon>
        <taxon>Porphyra</taxon>
    </lineage>
</organism>
<keyword evidence="2" id="KW-1185">Reference proteome</keyword>
<evidence type="ECO:0000313" key="2">
    <source>
        <dbReference type="Proteomes" id="UP000218209"/>
    </source>
</evidence>
<sequence>MVDALGKVRLKMGVDMATLFDVLNGATKVDRLRAGKGVLYGDKVCVVRNGKTSWPFSTVCQSRGGAWVCLSDRTGDMTCDHVSIAVATSKAHEVAQAAVDSRNLEATGAVELPPHLPSISVPLAAVNRFKWKARSAESRHLVLPRMAQRERANLMRARRNADHKVHYLAGPRFPFRFVGRSPEVGMVVQKAKVEFENGVVPTTVETWRFHKCLFRVLPDGVARGVIFHSCYTVYSKAFLFEVAVNLARNGSSLHSTSDLREAFTELHTGCKYPRSDKRMRLVTTLRKVLLLYLDLVIKGLPYDTVSCATCRRADGSYAVVFFDGLQLGYRLKYNKAFFRTSINIHAIARASRVAGMIADDLVAKALGWVMSAKRDKNPVVASKKPISTVTAMRGHVMAVTLLMGNIVVGGEE</sequence>
<gene>
    <name evidence="1" type="ORF">BU14_0185s0011</name>
</gene>
<reference evidence="1 2" key="1">
    <citation type="submission" date="2017-03" db="EMBL/GenBank/DDBJ databases">
        <title>WGS assembly of Porphyra umbilicalis.</title>
        <authorList>
            <person name="Brawley S.H."/>
            <person name="Blouin N.A."/>
            <person name="Ficko-Blean E."/>
            <person name="Wheeler G.L."/>
            <person name="Lohr M."/>
            <person name="Goodson H.V."/>
            <person name="Jenkins J.W."/>
            <person name="Blaby-Haas C.E."/>
            <person name="Helliwell K.E."/>
            <person name="Chan C."/>
            <person name="Marriage T."/>
            <person name="Bhattacharya D."/>
            <person name="Klein A.S."/>
            <person name="Badis Y."/>
            <person name="Brodie J."/>
            <person name="Cao Y."/>
            <person name="Collen J."/>
            <person name="Dittami S.M."/>
            <person name="Gachon C.M."/>
            <person name="Green B.R."/>
            <person name="Karpowicz S."/>
            <person name="Kim J.W."/>
            <person name="Kudahl U."/>
            <person name="Lin S."/>
            <person name="Michel G."/>
            <person name="Mittag M."/>
            <person name="Olson B.J."/>
            <person name="Pangilinan J."/>
            <person name="Peng Y."/>
            <person name="Qiu H."/>
            <person name="Shu S."/>
            <person name="Singer J.T."/>
            <person name="Smith A.G."/>
            <person name="Sprecher B.N."/>
            <person name="Wagner V."/>
            <person name="Wang W."/>
            <person name="Wang Z.-Y."/>
            <person name="Yan J."/>
            <person name="Yarish C."/>
            <person name="Zoeuner-Riek S."/>
            <person name="Zhuang Y."/>
            <person name="Zou Y."/>
            <person name="Lindquist E.A."/>
            <person name="Grimwood J."/>
            <person name="Barry K."/>
            <person name="Rokhsar D.S."/>
            <person name="Schmutz J."/>
            <person name="Stiller J.W."/>
            <person name="Grossman A.R."/>
            <person name="Prochnik S.E."/>
        </authorList>
    </citation>
    <scope>NUCLEOTIDE SEQUENCE [LARGE SCALE GENOMIC DNA]</scope>
    <source>
        <strain evidence="1">4086291</strain>
    </source>
</reference>
<proteinExistence type="predicted"/>
<name>A0A1X6P6N2_PORUM</name>
<accession>A0A1X6P6N2</accession>
<dbReference type="EMBL" id="KV918862">
    <property type="protein sequence ID" value="OSX76551.1"/>
    <property type="molecule type" value="Genomic_DNA"/>
</dbReference>
<evidence type="ECO:0000313" key="1">
    <source>
        <dbReference type="EMBL" id="OSX76551.1"/>
    </source>
</evidence>
<protein>
    <submittedName>
        <fullName evidence="1">Uncharacterized protein</fullName>
    </submittedName>
</protein>
<dbReference type="AlphaFoldDB" id="A0A1X6P6N2"/>